<name>A0A926DK17_9FIRM</name>
<dbReference type="InterPro" id="IPR014208">
    <property type="entry name" value="Spore_III_D"/>
</dbReference>
<comment type="caution">
    <text evidence="1">The sequence shown here is derived from an EMBL/GenBank/DDBJ whole genome shotgun (WGS) entry which is preliminary data.</text>
</comment>
<dbReference type="EMBL" id="JACRSU010000001">
    <property type="protein sequence ID" value="MBC8539488.1"/>
    <property type="molecule type" value="Genomic_DNA"/>
</dbReference>
<accession>A0A926DK17</accession>
<dbReference type="NCBIfam" id="TIGR02844">
    <property type="entry name" value="spore_III_D"/>
    <property type="match status" value="1"/>
</dbReference>
<gene>
    <name evidence="1" type="primary">spoIIID</name>
    <name evidence="1" type="ORF">H8698_00675</name>
</gene>
<dbReference type="Proteomes" id="UP000611762">
    <property type="component" value="Unassembled WGS sequence"/>
</dbReference>
<organism evidence="1 2">
    <name type="scientific">Congzhengia minquanensis</name>
    <dbReference type="NCBI Taxonomy" id="2763657"/>
    <lineage>
        <taxon>Bacteria</taxon>
        <taxon>Bacillati</taxon>
        <taxon>Bacillota</taxon>
        <taxon>Clostridia</taxon>
        <taxon>Eubacteriales</taxon>
        <taxon>Oscillospiraceae</taxon>
        <taxon>Congzhengia</taxon>
    </lineage>
</organism>
<dbReference type="AlphaFoldDB" id="A0A926DK17"/>
<dbReference type="Pfam" id="PF12116">
    <property type="entry name" value="SpoIIID"/>
    <property type="match status" value="1"/>
</dbReference>
<protein>
    <submittedName>
        <fullName evidence="1">Sporulation transcriptional regulator SpoIIID</fullName>
    </submittedName>
</protein>
<evidence type="ECO:0000313" key="2">
    <source>
        <dbReference type="Proteomes" id="UP000611762"/>
    </source>
</evidence>
<keyword evidence="2" id="KW-1185">Reference proteome</keyword>
<reference evidence="1" key="1">
    <citation type="submission" date="2020-08" db="EMBL/GenBank/DDBJ databases">
        <title>Genome public.</title>
        <authorList>
            <person name="Liu C."/>
            <person name="Sun Q."/>
        </authorList>
    </citation>
    <scope>NUCLEOTIDE SEQUENCE</scope>
    <source>
        <strain evidence="1">H8</strain>
    </source>
</reference>
<dbReference type="RefSeq" id="WP_177680216.1">
    <property type="nucleotide sequence ID" value="NZ_JACRSU010000001.1"/>
</dbReference>
<sequence length="88" mass="9958">MKAYIEERAVTLANYIVENKATVREAAKVFGISKSSVHKDVAERLWEINQPLAKSVQLILSENKADRHIRGGQATKHKYEIIKSTLSH</sequence>
<proteinExistence type="predicted"/>
<evidence type="ECO:0000313" key="1">
    <source>
        <dbReference type="EMBL" id="MBC8539488.1"/>
    </source>
</evidence>